<accession>A0A9J6GT08</accession>
<feature type="compositionally biased region" description="Acidic residues" evidence="2">
    <location>
        <begin position="71"/>
        <end position="81"/>
    </location>
</feature>
<comment type="caution">
    <text evidence="3">The sequence shown here is derived from an EMBL/GenBank/DDBJ whole genome shotgun (WGS) entry which is preliminary data.</text>
</comment>
<name>A0A9J6GT08_HAELO</name>
<evidence type="ECO:0000256" key="1">
    <source>
        <dbReference type="SAM" id="Coils"/>
    </source>
</evidence>
<feature type="region of interest" description="Disordered" evidence="2">
    <location>
        <begin position="34"/>
        <end position="97"/>
    </location>
</feature>
<organism evidence="3 4">
    <name type="scientific">Haemaphysalis longicornis</name>
    <name type="common">Bush tick</name>
    <dbReference type="NCBI Taxonomy" id="44386"/>
    <lineage>
        <taxon>Eukaryota</taxon>
        <taxon>Metazoa</taxon>
        <taxon>Ecdysozoa</taxon>
        <taxon>Arthropoda</taxon>
        <taxon>Chelicerata</taxon>
        <taxon>Arachnida</taxon>
        <taxon>Acari</taxon>
        <taxon>Parasitiformes</taxon>
        <taxon>Ixodida</taxon>
        <taxon>Ixodoidea</taxon>
        <taxon>Ixodidae</taxon>
        <taxon>Haemaphysalinae</taxon>
        <taxon>Haemaphysalis</taxon>
    </lineage>
</organism>
<evidence type="ECO:0000256" key="2">
    <source>
        <dbReference type="SAM" id="MobiDB-lite"/>
    </source>
</evidence>
<feature type="coiled-coil region" evidence="1">
    <location>
        <begin position="101"/>
        <end position="128"/>
    </location>
</feature>
<feature type="compositionally biased region" description="Low complexity" evidence="2">
    <location>
        <begin position="36"/>
        <end position="50"/>
    </location>
</feature>
<proteinExistence type="predicted"/>
<evidence type="ECO:0000313" key="4">
    <source>
        <dbReference type="Proteomes" id="UP000821853"/>
    </source>
</evidence>
<dbReference type="Proteomes" id="UP000821853">
    <property type="component" value="Unassembled WGS sequence"/>
</dbReference>
<protein>
    <submittedName>
        <fullName evidence="3">Uncharacterized protein</fullName>
    </submittedName>
</protein>
<keyword evidence="4" id="KW-1185">Reference proteome</keyword>
<sequence>MVKELQATVHAQRVTIEQLTLKLEELWGARATTWSKPAPAETTTTAKPTECPAPPLKQVAQRRASPAREQEVEDECDEDIGDAGSSMSTAASSTISKPTSYASLNNRYRKLESQMNRWGKDFDALERRLTNRMIQVMQQAIQQAILPVQQQLNQLAASVRGAAQEHGNPITVSPP</sequence>
<gene>
    <name evidence="3" type="ORF">HPB48_017221</name>
</gene>
<keyword evidence="1" id="KW-0175">Coiled coil</keyword>
<dbReference type="VEuPathDB" id="VectorBase:HLOH_063549"/>
<reference evidence="3 4" key="1">
    <citation type="journal article" date="2020" name="Cell">
        <title>Large-Scale Comparative Analyses of Tick Genomes Elucidate Their Genetic Diversity and Vector Capacities.</title>
        <authorList>
            <consortium name="Tick Genome and Microbiome Consortium (TIGMIC)"/>
            <person name="Jia N."/>
            <person name="Wang J."/>
            <person name="Shi W."/>
            <person name="Du L."/>
            <person name="Sun Y."/>
            <person name="Zhan W."/>
            <person name="Jiang J.F."/>
            <person name="Wang Q."/>
            <person name="Zhang B."/>
            <person name="Ji P."/>
            <person name="Bell-Sakyi L."/>
            <person name="Cui X.M."/>
            <person name="Yuan T.T."/>
            <person name="Jiang B.G."/>
            <person name="Yang W.F."/>
            <person name="Lam T.T."/>
            <person name="Chang Q.C."/>
            <person name="Ding S.J."/>
            <person name="Wang X.J."/>
            <person name="Zhu J.G."/>
            <person name="Ruan X.D."/>
            <person name="Zhao L."/>
            <person name="Wei J.T."/>
            <person name="Ye R.Z."/>
            <person name="Que T.C."/>
            <person name="Du C.H."/>
            <person name="Zhou Y.H."/>
            <person name="Cheng J.X."/>
            <person name="Dai P.F."/>
            <person name="Guo W.B."/>
            <person name="Han X.H."/>
            <person name="Huang E.J."/>
            <person name="Li L.F."/>
            <person name="Wei W."/>
            <person name="Gao Y.C."/>
            <person name="Liu J.Z."/>
            <person name="Shao H.Z."/>
            <person name="Wang X."/>
            <person name="Wang C.C."/>
            <person name="Yang T.C."/>
            <person name="Huo Q.B."/>
            <person name="Li W."/>
            <person name="Chen H.Y."/>
            <person name="Chen S.E."/>
            <person name="Zhou L.G."/>
            <person name="Ni X.B."/>
            <person name="Tian J.H."/>
            <person name="Sheng Y."/>
            <person name="Liu T."/>
            <person name="Pan Y.S."/>
            <person name="Xia L.Y."/>
            <person name="Li J."/>
            <person name="Zhao F."/>
            <person name="Cao W.C."/>
        </authorList>
    </citation>
    <scope>NUCLEOTIDE SEQUENCE [LARGE SCALE GENOMIC DNA]</scope>
    <source>
        <strain evidence="3">HaeL-2018</strain>
    </source>
</reference>
<evidence type="ECO:0000313" key="3">
    <source>
        <dbReference type="EMBL" id="KAH9378291.1"/>
    </source>
</evidence>
<dbReference type="EMBL" id="JABSTR010000008">
    <property type="protein sequence ID" value="KAH9378291.1"/>
    <property type="molecule type" value="Genomic_DNA"/>
</dbReference>
<feature type="compositionally biased region" description="Low complexity" evidence="2">
    <location>
        <begin position="85"/>
        <end position="96"/>
    </location>
</feature>
<dbReference type="AlphaFoldDB" id="A0A9J6GT08"/>